<reference evidence="1" key="1">
    <citation type="journal article" date="2020" name="Cell">
        <title>Large-Scale Comparative Analyses of Tick Genomes Elucidate Their Genetic Diversity and Vector Capacities.</title>
        <authorList>
            <consortium name="Tick Genome and Microbiome Consortium (TIGMIC)"/>
            <person name="Jia N."/>
            <person name="Wang J."/>
            <person name="Shi W."/>
            <person name="Du L."/>
            <person name="Sun Y."/>
            <person name="Zhan W."/>
            <person name="Jiang J.F."/>
            <person name="Wang Q."/>
            <person name="Zhang B."/>
            <person name="Ji P."/>
            <person name="Bell-Sakyi L."/>
            <person name="Cui X.M."/>
            <person name="Yuan T.T."/>
            <person name="Jiang B.G."/>
            <person name="Yang W.F."/>
            <person name="Lam T.T."/>
            <person name="Chang Q.C."/>
            <person name="Ding S.J."/>
            <person name="Wang X.J."/>
            <person name="Zhu J.G."/>
            <person name="Ruan X.D."/>
            <person name="Zhao L."/>
            <person name="Wei J.T."/>
            <person name="Ye R.Z."/>
            <person name="Que T.C."/>
            <person name="Du C.H."/>
            <person name="Zhou Y.H."/>
            <person name="Cheng J.X."/>
            <person name="Dai P.F."/>
            <person name="Guo W.B."/>
            <person name="Han X.H."/>
            <person name="Huang E.J."/>
            <person name="Li L.F."/>
            <person name="Wei W."/>
            <person name="Gao Y.C."/>
            <person name="Liu J.Z."/>
            <person name="Shao H.Z."/>
            <person name="Wang X."/>
            <person name="Wang C.C."/>
            <person name="Yang T.C."/>
            <person name="Huo Q.B."/>
            <person name="Li W."/>
            <person name="Chen H.Y."/>
            <person name="Chen S.E."/>
            <person name="Zhou L.G."/>
            <person name="Ni X.B."/>
            <person name="Tian J.H."/>
            <person name="Sheng Y."/>
            <person name="Liu T."/>
            <person name="Pan Y.S."/>
            <person name="Xia L.Y."/>
            <person name="Li J."/>
            <person name="Zhao F."/>
            <person name="Cao W.C."/>
        </authorList>
    </citation>
    <scope>NUCLEOTIDE SEQUENCE</scope>
    <source>
        <strain evidence="1">Rmic-2018</strain>
    </source>
</reference>
<name>A0A9J6D5Z1_RHIMP</name>
<gene>
    <name evidence="1" type="ORF">HPB51_018001</name>
</gene>
<dbReference type="EMBL" id="JABSTU010000011">
    <property type="protein sequence ID" value="KAH8009481.1"/>
    <property type="molecule type" value="Genomic_DNA"/>
</dbReference>
<reference evidence="1" key="2">
    <citation type="submission" date="2021-09" db="EMBL/GenBank/DDBJ databases">
        <authorList>
            <person name="Jia N."/>
            <person name="Wang J."/>
            <person name="Shi W."/>
            <person name="Du L."/>
            <person name="Sun Y."/>
            <person name="Zhan W."/>
            <person name="Jiang J."/>
            <person name="Wang Q."/>
            <person name="Zhang B."/>
            <person name="Ji P."/>
            <person name="Sakyi L.B."/>
            <person name="Cui X."/>
            <person name="Yuan T."/>
            <person name="Jiang B."/>
            <person name="Yang W."/>
            <person name="Lam T.T.-Y."/>
            <person name="Chang Q."/>
            <person name="Ding S."/>
            <person name="Wang X."/>
            <person name="Zhu J."/>
            <person name="Ruan X."/>
            <person name="Zhao L."/>
            <person name="Wei J."/>
            <person name="Que T."/>
            <person name="Du C."/>
            <person name="Cheng J."/>
            <person name="Dai P."/>
            <person name="Han X."/>
            <person name="Huang E."/>
            <person name="Gao Y."/>
            <person name="Liu J."/>
            <person name="Shao H."/>
            <person name="Ye R."/>
            <person name="Li L."/>
            <person name="Wei W."/>
            <person name="Wang X."/>
            <person name="Wang C."/>
            <person name="Huo Q."/>
            <person name="Li W."/>
            <person name="Guo W."/>
            <person name="Chen H."/>
            <person name="Chen S."/>
            <person name="Zhou L."/>
            <person name="Zhou L."/>
            <person name="Ni X."/>
            <person name="Tian J."/>
            <person name="Zhou Y."/>
            <person name="Sheng Y."/>
            <person name="Liu T."/>
            <person name="Pan Y."/>
            <person name="Xia L."/>
            <person name="Li J."/>
            <person name="Zhao F."/>
            <person name="Cao W."/>
        </authorList>
    </citation>
    <scope>NUCLEOTIDE SEQUENCE</scope>
    <source>
        <strain evidence="1">Rmic-2018</strain>
        <tissue evidence="1">Larvae</tissue>
    </source>
</reference>
<evidence type="ECO:0000313" key="1">
    <source>
        <dbReference type="EMBL" id="KAH8009481.1"/>
    </source>
</evidence>
<organism evidence="1 2">
    <name type="scientific">Rhipicephalus microplus</name>
    <name type="common">Cattle tick</name>
    <name type="synonym">Boophilus microplus</name>
    <dbReference type="NCBI Taxonomy" id="6941"/>
    <lineage>
        <taxon>Eukaryota</taxon>
        <taxon>Metazoa</taxon>
        <taxon>Ecdysozoa</taxon>
        <taxon>Arthropoda</taxon>
        <taxon>Chelicerata</taxon>
        <taxon>Arachnida</taxon>
        <taxon>Acari</taxon>
        <taxon>Parasitiformes</taxon>
        <taxon>Ixodida</taxon>
        <taxon>Ixodoidea</taxon>
        <taxon>Ixodidae</taxon>
        <taxon>Rhipicephalinae</taxon>
        <taxon>Rhipicephalus</taxon>
        <taxon>Boophilus</taxon>
    </lineage>
</organism>
<protein>
    <submittedName>
        <fullName evidence="1">Uncharacterized protein</fullName>
    </submittedName>
</protein>
<evidence type="ECO:0000313" key="2">
    <source>
        <dbReference type="Proteomes" id="UP000821866"/>
    </source>
</evidence>
<dbReference type="Proteomes" id="UP000821866">
    <property type="component" value="Chromosome 9"/>
</dbReference>
<comment type="caution">
    <text evidence="1">The sequence shown here is derived from an EMBL/GenBank/DDBJ whole genome shotgun (WGS) entry which is preliminary data.</text>
</comment>
<sequence>MSSVIARVRDGSLRAIRERDVHRFRWWSLYAQQLADRGKAKTSDAAALSFARSLRVVRFPSDARSVLQSTGGGCGGGGVDGRASAPSSLICPHFPLPQGRPSGPVTRHQAQKHHARCHDFGPSGRRGCTRLLSRSPGKALSRALSIAKGTVLPCVSFLAHTCALGSLLQWSRSLRAPSVARLDPHGFVCLIKILVCPALS</sequence>
<proteinExistence type="predicted"/>
<keyword evidence="2" id="KW-1185">Reference proteome</keyword>
<accession>A0A9J6D5Z1</accession>
<dbReference type="AlphaFoldDB" id="A0A9J6D5Z1"/>